<dbReference type="PROSITE" id="PS50192">
    <property type="entry name" value="T_SNARE"/>
    <property type="match status" value="1"/>
</dbReference>
<keyword evidence="4 6" id="KW-1133">Transmembrane helix</keyword>
<dbReference type="SUPFAM" id="SSF47661">
    <property type="entry name" value="t-snare proteins"/>
    <property type="match status" value="1"/>
</dbReference>
<dbReference type="GO" id="GO:0000149">
    <property type="term" value="F:SNARE binding"/>
    <property type="evidence" value="ECO:0007669"/>
    <property type="project" value="TreeGrafter"/>
</dbReference>
<dbReference type="VEuPathDB" id="TriTrypDB:TEOVI_000076500"/>
<dbReference type="RefSeq" id="XP_067080219.1">
    <property type="nucleotide sequence ID" value="XM_067224118.1"/>
</dbReference>
<proteinExistence type="inferred from homology"/>
<sequence>MDRLLQFHSQSGVGFMRGSPPPGSSGGLSRLTAVVPVAAPGSVEAETVTTLETFFEVVATVTESIDRVNVLMCEMSKKHEQAMDTVNVAKCDAIRKEVGDLDDEINNTIQKACKGVEDMENLTKKLKETPEMEGRFAGVIRLEENQRRFVLQKLSETMEGLQKRQLVAEKNYLSQTERRIKIAYSNPDGGEMDDETAHQLAMQVMEKGATTAIFQQSKEVLAQMLETRSDIYRIEMSMRSLNRVFSDLAILVEEQGDLMNVIIRNIDSTNLYMEKAHRELQQARAYQRASRSKLMCLLMIGVIIIALFVAAGLLGSLL</sequence>
<dbReference type="Proteomes" id="UP000195570">
    <property type="component" value="Unassembled WGS sequence"/>
</dbReference>
<evidence type="ECO:0000256" key="5">
    <source>
        <dbReference type="ARBA" id="ARBA00023136"/>
    </source>
</evidence>
<evidence type="ECO:0000256" key="3">
    <source>
        <dbReference type="ARBA" id="ARBA00022692"/>
    </source>
</evidence>
<keyword evidence="3 6" id="KW-0812">Transmembrane</keyword>
<dbReference type="GO" id="GO:0031201">
    <property type="term" value="C:SNARE complex"/>
    <property type="evidence" value="ECO:0007669"/>
    <property type="project" value="TreeGrafter"/>
</dbReference>
<dbReference type="InterPro" id="IPR006011">
    <property type="entry name" value="Syntaxin_N"/>
</dbReference>
<dbReference type="Pfam" id="PF00804">
    <property type="entry name" value="Syntaxin"/>
    <property type="match status" value="1"/>
</dbReference>
<reference evidence="8" key="1">
    <citation type="submission" date="2016-09" db="EMBL/GenBank/DDBJ databases">
        <authorList>
            <person name="Hebert L."/>
            <person name="Moumen B."/>
        </authorList>
    </citation>
    <scope>NUCLEOTIDE SEQUENCE [LARGE SCALE GENOMIC DNA]</scope>
    <source>
        <strain evidence="8">OVI</strain>
    </source>
</reference>
<dbReference type="GO" id="GO:0006906">
    <property type="term" value="P:vesicle fusion"/>
    <property type="evidence" value="ECO:0007669"/>
    <property type="project" value="TreeGrafter"/>
</dbReference>
<dbReference type="FunFam" id="1.20.5.110:FF:000153">
    <property type="entry name" value="Target SNARE, putative"/>
    <property type="match status" value="1"/>
</dbReference>
<gene>
    <name evidence="8" type="ORF">TEOVI_000076500</name>
</gene>
<dbReference type="AlphaFoldDB" id="A0A1G4IB92"/>
<dbReference type="InterPro" id="IPR010989">
    <property type="entry name" value="SNARE"/>
</dbReference>
<keyword evidence="9" id="KW-1185">Reference proteome</keyword>
<protein>
    <submittedName>
        <fullName evidence="8">Target SNARE, putative</fullName>
    </submittedName>
</protein>
<evidence type="ECO:0000313" key="8">
    <source>
        <dbReference type="EMBL" id="SCU69208.1"/>
    </source>
</evidence>
<dbReference type="Pfam" id="PF05739">
    <property type="entry name" value="SNARE"/>
    <property type="match status" value="1"/>
</dbReference>
<dbReference type="InterPro" id="IPR000727">
    <property type="entry name" value="T_SNARE_dom"/>
</dbReference>
<dbReference type="Gene3D" id="1.20.5.110">
    <property type="match status" value="1"/>
</dbReference>
<dbReference type="PANTHER" id="PTHR19957">
    <property type="entry name" value="SYNTAXIN"/>
    <property type="match status" value="1"/>
</dbReference>
<evidence type="ECO:0000256" key="2">
    <source>
        <dbReference type="ARBA" id="ARBA00009063"/>
    </source>
</evidence>
<dbReference type="GO" id="GO:0005484">
    <property type="term" value="F:SNAP receptor activity"/>
    <property type="evidence" value="ECO:0007669"/>
    <property type="project" value="TreeGrafter"/>
</dbReference>
<dbReference type="PANTHER" id="PTHR19957:SF307">
    <property type="entry name" value="PROTEIN SSO1-RELATED"/>
    <property type="match status" value="1"/>
</dbReference>
<keyword evidence="5 6" id="KW-0472">Membrane</keyword>
<dbReference type="SMART" id="SM00397">
    <property type="entry name" value="t_SNARE"/>
    <property type="match status" value="1"/>
</dbReference>
<comment type="caution">
    <text evidence="8">The sequence shown here is derived from an EMBL/GenBank/DDBJ whole genome shotgun (WGS) entry which is preliminary data.</text>
</comment>
<comment type="subcellular location">
    <subcellularLocation>
        <location evidence="1">Membrane</location>
        <topology evidence="1">Single-pass type IV membrane protein</topology>
    </subcellularLocation>
</comment>
<accession>A0A1G4IB92</accession>
<dbReference type="GO" id="GO:0048278">
    <property type="term" value="P:vesicle docking"/>
    <property type="evidence" value="ECO:0007669"/>
    <property type="project" value="TreeGrafter"/>
</dbReference>
<dbReference type="GO" id="GO:0012505">
    <property type="term" value="C:endomembrane system"/>
    <property type="evidence" value="ECO:0007669"/>
    <property type="project" value="TreeGrafter"/>
</dbReference>
<dbReference type="GeneID" id="92374705"/>
<organism evidence="8 9">
    <name type="scientific">Trypanosoma equiperdum</name>
    <dbReference type="NCBI Taxonomy" id="5694"/>
    <lineage>
        <taxon>Eukaryota</taxon>
        <taxon>Discoba</taxon>
        <taxon>Euglenozoa</taxon>
        <taxon>Kinetoplastea</taxon>
        <taxon>Metakinetoplastina</taxon>
        <taxon>Trypanosomatida</taxon>
        <taxon>Trypanosomatidae</taxon>
        <taxon>Trypanosoma</taxon>
    </lineage>
</organism>
<dbReference type="EMBL" id="CZPT02001175">
    <property type="protein sequence ID" value="SCU69208.1"/>
    <property type="molecule type" value="Genomic_DNA"/>
</dbReference>
<dbReference type="GO" id="GO:0006886">
    <property type="term" value="P:intracellular protein transport"/>
    <property type="evidence" value="ECO:0007669"/>
    <property type="project" value="TreeGrafter"/>
</dbReference>
<feature type="domain" description="T-SNARE coiled-coil homology" evidence="7">
    <location>
        <begin position="221"/>
        <end position="283"/>
    </location>
</feature>
<evidence type="ECO:0000256" key="4">
    <source>
        <dbReference type="ARBA" id="ARBA00022989"/>
    </source>
</evidence>
<evidence type="ECO:0000259" key="7">
    <source>
        <dbReference type="PROSITE" id="PS50192"/>
    </source>
</evidence>
<dbReference type="Gene3D" id="1.20.58.70">
    <property type="match status" value="1"/>
</dbReference>
<name>A0A1G4IB92_TRYEQ</name>
<dbReference type="InterPro" id="IPR045242">
    <property type="entry name" value="Syntaxin"/>
</dbReference>
<dbReference type="GO" id="GO:0005886">
    <property type="term" value="C:plasma membrane"/>
    <property type="evidence" value="ECO:0007669"/>
    <property type="project" value="TreeGrafter"/>
</dbReference>
<evidence type="ECO:0000256" key="6">
    <source>
        <dbReference type="SAM" id="Phobius"/>
    </source>
</evidence>
<dbReference type="GO" id="GO:0006887">
    <property type="term" value="P:exocytosis"/>
    <property type="evidence" value="ECO:0007669"/>
    <property type="project" value="TreeGrafter"/>
</dbReference>
<evidence type="ECO:0000256" key="1">
    <source>
        <dbReference type="ARBA" id="ARBA00004211"/>
    </source>
</evidence>
<feature type="transmembrane region" description="Helical" evidence="6">
    <location>
        <begin position="294"/>
        <end position="317"/>
    </location>
</feature>
<evidence type="ECO:0000313" key="9">
    <source>
        <dbReference type="Proteomes" id="UP000195570"/>
    </source>
</evidence>
<comment type="similarity">
    <text evidence="2">Belongs to the syntaxin family.</text>
</comment>